<dbReference type="Proteomes" id="UP000640299">
    <property type="component" value="Chromosome"/>
</dbReference>
<dbReference type="EMBL" id="JAPNQM010000009">
    <property type="protein sequence ID" value="MDL0117880.1"/>
    <property type="molecule type" value="Genomic_DNA"/>
</dbReference>
<evidence type="ECO:0000313" key="2">
    <source>
        <dbReference type="EMBL" id="MDL0117880.1"/>
    </source>
</evidence>
<dbReference type="Proteomes" id="UP001176210">
    <property type="component" value="Unassembled WGS sequence"/>
</dbReference>
<dbReference type="eggNOG" id="ENOG50305PE">
    <property type="taxonomic scope" value="Bacteria"/>
</dbReference>
<dbReference type="Proteomes" id="UP000197058">
    <property type="component" value="Chromosome"/>
</dbReference>
<reference evidence="2" key="4">
    <citation type="submission" date="2022-09" db="EMBL/GenBank/DDBJ databases">
        <authorList>
            <person name="De Moura G.S."/>
            <person name="Carvalho E."/>
            <person name="Ramos Sanchez E.M."/>
            <person name="Sellera F.P."/>
            <person name="Marques M.F.S."/>
            <person name="Heinemann M.B."/>
            <person name="De Vliegher S."/>
            <person name="Souza F.N."/>
            <person name="Mota R.A."/>
        </authorList>
    </citation>
    <scope>NUCLEOTIDE SEQUENCE</scope>
    <source>
        <strain evidence="2">BR656</strain>
    </source>
</reference>
<accession>A0A1X0TQ28</accession>
<reference evidence="4" key="1">
    <citation type="submission" date="2017-06" db="EMBL/GenBank/DDBJ databases">
        <title>FDA dAtabase for Regulatory Grade micrObial Sequences (FDA-ARGOS): Supporting development and validation of Infectious Disease Dx tests.</title>
        <authorList>
            <person name="Goldberg B."/>
            <person name="Campos J."/>
            <person name="Tallon L."/>
            <person name="Sadzewicz L."/>
            <person name="Sengamalay N."/>
            <person name="Ott S."/>
            <person name="Godinez A."/>
            <person name="Nagaraj S."/>
            <person name="Vavikolanu K."/>
            <person name="Nadendla S."/>
            <person name="George J."/>
            <person name="Geyer C."/>
            <person name="Sichtig H."/>
        </authorList>
    </citation>
    <scope>NUCLEOTIDE SEQUENCE [LARGE SCALE GENOMIC DNA]</scope>
    <source>
        <strain evidence="4">FDAARGOS_285</strain>
    </source>
</reference>
<dbReference type="EMBL" id="CP069389">
    <property type="protein sequence ID" value="QRN92097.1"/>
    <property type="molecule type" value="Genomic_DNA"/>
</dbReference>
<protein>
    <submittedName>
        <fullName evidence="1">Uncharacterized protein</fullName>
    </submittedName>
</protein>
<accession>A0A657XMK3</accession>
<reference evidence="3" key="3">
    <citation type="submission" date="2021-02" db="EMBL/GenBank/DDBJ databases">
        <title>cfr and optrA-positive Staphylococcus spp.</title>
        <authorList>
            <person name="Chen L."/>
        </authorList>
    </citation>
    <scope>NUCLEOTIDE SEQUENCE</scope>
    <source>
        <strain evidence="3">GDQ20D70P</strain>
    </source>
</reference>
<evidence type="ECO:0000313" key="5">
    <source>
        <dbReference type="Proteomes" id="UP001176210"/>
    </source>
</evidence>
<name>A0A1X0TQ28_MAMSC</name>
<dbReference type="AlphaFoldDB" id="A0A1X0TQ28"/>
<dbReference type="EMBL" id="CP022046">
    <property type="protein sequence ID" value="ASE33662.1"/>
    <property type="molecule type" value="Genomic_DNA"/>
</dbReference>
<dbReference type="KEGG" id="sscu:CEP64_03330"/>
<dbReference type="GeneID" id="48592299"/>
<evidence type="ECO:0000313" key="1">
    <source>
        <dbReference type="EMBL" id="ASE33662.1"/>
    </source>
</evidence>
<sequence>MKCASCNQEMVDDLRTNVPGTLVDVRLIKEEENEDILNKAIAIPKAAVCLQCGEVKYYIEDIESFRNAINHE</sequence>
<proteinExistence type="predicted"/>
<reference evidence="1" key="2">
    <citation type="submission" date="2017-12" db="EMBL/GenBank/DDBJ databases">
        <title>FDA dAtabase for Regulatory Grade micrObial Sequences (FDA-ARGOS): Supporting development and validation of Infectious Disease Dx tests.</title>
        <authorList>
            <person name="Campos J."/>
            <person name="Goldberg B."/>
            <person name="Tallon L."/>
            <person name="Sadzewicz L."/>
            <person name="Sengamalay N."/>
            <person name="Ott S."/>
            <person name="Godinez A."/>
            <person name="Nagaraj S."/>
            <person name="Vavikolanu K."/>
            <person name="Vyas G."/>
            <person name="Nadendla S."/>
            <person name="Aluvathingal J."/>
            <person name="Geyer C."/>
            <person name="Nandy P."/>
            <person name="Hobson J."/>
            <person name="Sichtig H."/>
        </authorList>
    </citation>
    <scope>NUCLEOTIDE SEQUENCE</scope>
    <source>
        <strain evidence="1">FDAARGOS_285</strain>
    </source>
</reference>
<dbReference type="RefSeq" id="WP_025905095.1">
    <property type="nucleotide sequence ID" value="NZ_CAJVGN010000001.1"/>
</dbReference>
<organism evidence="1 4">
    <name type="scientific">Mammaliicoccus sciuri</name>
    <name type="common">Staphylococcus sciuri</name>
    <dbReference type="NCBI Taxonomy" id="1296"/>
    <lineage>
        <taxon>Bacteria</taxon>
        <taxon>Bacillati</taxon>
        <taxon>Bacillota</taxon>
        <taxon>Bacilli</taxon>
        <taxon>Bacillales</taxon>
        <taxon>Staphylococcaceae</taxon>
        <taxon>Mammaliicoccus</taxon>
    </lineage>
</organism>
<evidence type="ECO:0000313" key="4">
    <source>
        <dbReference type="Proteomes" id="UP000197058"/>
    </source>
</evidence>
<gene>
    <name evidence="1" type="ORF">CEP64_03330</name>
    <name evidence="3" type="ORF">JRU67_04625</name>
    <name evidence="2" type="ORF">OWO77_12990</name>
</gene>
<reference evidence="2" key="5">
    <citation type="journal article" date="2023" name="Vet. Microbiol.">
        <title>Emergence of livestock-associated Mammaliicoccus sciuri ST71 co-harbouring mecA and mecC genes in Brazil.</title>
        <authorList>
            <person name="de Moura G.S."/>
            <person name="de Carvalho E."/>
            <person name="Ramos Sanchez E.M."/>
            <person name="Sellera F.P."/>
            <person name="Marques M.F.S."/>
            <person name="Heinemann M.B."/>
            <person name="De Vliegher S."/>
            <person name="Souza F.N."/>
            <person name="Mota R.A."/>
        </authorList>
    </citation>
    <scope>NUCLEOTIDE SEQUENCE</scope>
    <source>
        <strain evidence="2">BR656</strain>
    </source>
</reference>
<evidence type="ECO:0000313" key="3">
    <source>
        <dbReference type="EMBL" id="QRN92097.1"/>
    </source>
</evidence>
<keyword evidence="5" id="KW-1185">Reference proteome</keyword>